<feature type="signal peptide" evidence="1">
    <location>
        <begin position="1"/>
        <end position="20"/>
    </location>
</feature>
<keyword evidence="1" id="KW-0732">Signal</keyword>
<dbReference type="InterPro" id="IPR058664">
    <property type="entry name" value="ARB_00930-like_C"/>
</dbReference>
<feature type="chain" id="PRO_5005879403" evidence="1">
    <location>
        <begin position="21"/>
        <end position="600"/>
    </location>
</feature>
<dbReference type="InterPro" id="IPR051478">
    <property type="entry name" value="Beta-lactamase-like_AB/R"/>
</dbReference>
<dbReference type="STRING" id="1664694.A0A0N1NWI5"/>
<protein>
    <submittedName>
        <fullName evidence="4">Uncharacterized protein</fullName>
    </submittedName>
</protein>
<dbReference type="PANTHER" id="PTHR22935">
    <property type="entry name" value="PENICILLIN-BINDING PROTEIN"/>
    <property type="match status" value="1"/>
</dbReference>
<dbReference type="OrthoDB" id="10250282at2759"/>
<reference evidence="4 5" key="1">
    <citation type="submission" date="2015-06" db="EMBL/GenBank/DDBJ databases">
        <title>Draft genome of the ant-associated black yeast Phialophora attae CBS 131958.</title>
        <authorList>
            <person name="Moreno L.F."/>
            <person name="Stielow B.J."/>
            <person name="de Hoog S."/>
            <person name="Vicente V.A."/>
            <person name="Weiss V.A."/>
            <person name="de Vries M."/>
            <person name="Cruz L.M."/>
            <person name="Souza E.M."/>
        </authorList>
    </citation>
    <scope>NUCLEOTIDE SEQUENCE [LARGE SCALE GENOMIC DNA]</scope>
    <source>
        <strain evidence="4 5">CBS 131958</strain>
    </source>
</reference>
<sequence>MYRPGQTFLLLSLQLSLCLGDRLGPTYPPPLDLSSEDSLVPSAWQEVTSVLNSYLDKTIEDPAVATALTGLENVTFSIGAFSLHDPAVSEDLQYHYSSPFTTKSTNGTKKVDANTIYRVASITKLFTVYAALLSLTEEQWYTPLNECVPELAAYLESQPEGALMATPWDEVTPWSLANQISGIARTPVVGDLLASPNLTEPVSTLLNIGLPLNPGFLAALNDSDFTGATALTSALYAKLAAPQPPTYLPWTTPMYTNNGFAMLGVAITNLLGGNLSYNGLIQSTISDPLGLDFTGSVPPTTEADIARSAIANPTYFFTPDGPISFSGGILSTISDLSLLGISILNSTLLSPAQTRQWLHPTSHTASVRHSVGAPWEIFRWTSPLTGKVVDLYTKSGNSGDATSHFILIPDYGFGFSYLSLAPAEVTQRPTVINVILDLIVDSLLPALEAQAAAEAQANFVGTYTTSADSPVNATIKVGWNESTAAGAAPALSLLEYTYNNTDLLSLFLPKDTKPRLLPTILAEECGPTGKVAFEWSANPNVPAGLFQSIYKNNLDWLGTAGVTWSGVSVSSFVFDVDAERKATAVTAEIFEGLQLQRVQE</sequence>
<feature type="domain" description="Beta-lactamase-related" evidence="2">
    <location>
        <begin position="87"/>
        <end position="419"/>
    </location>
</feature>
<name>A0A0N1NWI5_9EURO</name>
<organism evidence="4 5">
    <name type="scientific">Cyphellophora attinorum</name>
    <dbReference type="NCBI Taxonomy" id="1664694"/>
    <lineage>
        <taxon>Eukaryota</taxon>
        <taxon>Fungi</taxon>
        <taxon>Dikarya</taxon>
        <taxon>Ascomycota</taxon>
        <taxon>Pezizomycotina</taxon>
        <taxon>Eurotiomycetes</taxon>
        <taxon>Chaetothyriomycetidae</taxon>
        <taxon>Chaetothyriales</taxon>
        <taxon>Cyphellophoraceae</taxon>
        <taxon>Cyphellophora</taxon>
    </lineage>
</organism>
<dbReference type="Proteomes" id="UP000038010">
    <property type="component" value="Unassembled WGS sequence"/>
</dbReference>
<comment type="caution">
    <text evidence="4">The sequence shown here is derived from an EMBL/GenBank/DDBJ whole genome shotgun (WGS) entry which is preliminary data.</text>
</comment>
<evidence type="ECO:0000259" key="2">
    <source>
        <dbReference type="Pfam" id="PF00144"/>
    </source>
</evidence>
<proteinExistence type="predicted"/>
<dbReference type="EMBL" id="LFJN01000028">
    <property type="protein sequence ID" value="KPI36854.1"/>
    <property type="molecule type" value="Genomic_DNA"/>
</dbReference>
<dbReference type="InterPro" id="IPR001466">
    <property type="entry name" value="Beta-lactam-related"/>
</dbReference>
<evidence type="ECO:0000256" key="1">
    <source>
        <dbReference type="SAM" id="SignalP"/>
    </source>
</evidence>
<evidence type="ECO:0000313" key="5">
    <source>
        <dbReference type="Proteomes" id="UP000038010"/>
    </source>
</evidence>
<dbReference type="Pfam" id="PF26335">
    <property type="entry name" value="ARB_00930_C"/>
    <property type="match status" value="1"/>
</dbReference>
<dbReference type="InterPro" id="IPR012338">
    <property type="entry name" value="Beta-lactam/transpept-like"/>
</dbReference>
<dbReference type="SUPFAM" id="SSF56601">
    <property type="entry name" value="beta-lactamase/transpeptidase-like"/>
    <property type="match status" value="1"/>
</dbReference>
<gene>
    <name evidence="4" type="ORF">AB675_11887</name>
</gene>
<evidence type="ECO:0000259" key="3">
    <source>
        <dbReference type="Pfam" id="PF26335"/>
    </source>
</evidence>
<dbReference type="VEuPathDB" id="FungiDB:AB675_11887"/>
<keyword evidence="5" id="KW-1185">Reference proteome</keyword>
<dbReference type="GeneID" id="28732653"/>
<dbReference type="Gene3D" id="3.40.710.10">
    <property type="entry name" value="DD-peptidase/beta-lactamase superfamily"/>
    <property type="match status" value="1"/>
</dbReference>
<feature type="domain" description="Beta-lactamase-like ARB-00930-like C-terminal" evidence="3">
    <location>
        <begin position="451"/>
        <end position="590"/>
    </location>
</feature>
<accession>A0A0N1NWI5</accession>
<dbReference type="RefSeq" id="XP_017996817.1">
    <property type="nucleotide sequence ID" value="XM_018140772.1"/>
</dbReference>
<dbReference type="Pfam" id="PF00144">
    <property type="entry name" value="Beta-lactamase"/>
    <property type="match status" value="1"/>
</dbReference>
<dbReference type="PANTHER" id="PTHR22935:SF97">
    <property type="entry name" value="BETA-LACTAMASE-RELATED DOMAIN-CONTAINING PROTEIN"/>
    <property type="match status" value="1"/>
</dbReference>
<dbReference type="AlphaFoldDB" id="A0A0N1NWI5"/>
<evidence type="ECO:0000313" key="4">
    <source>
        <dbReference type="EMBL" id="KPI36854.1"/>
    </source>
</evidence>